<gene>
    <name evidence="2" type="ORF">RIF29_38337</name>
</gene>
<organism evidence="2 3">
    <name type="scientific">Crotalaria pallida</name>
    <name type="common">Smooth rattlebox</name>
    <name type="synonym">Crotalaria striata</name>
    <dbReference type="NCBI Taxonomy" id="3830"/>
    <lineage>
        <taxon>Eukaryota</taxon>
        <taxon>Viridiplantae</taxon>
        <taxon>Streptophyta</taxon>
        <taxon>Embryophyta</taxon>
        <taxon>Tracheophyta</taxon>
        <taxon>Spermatophyta</taxon>
        <taxon>Magnoliopsida</taxon>
        <taxon>eudicotyledons</taxon>
        <taxon>Gunneridae</taxon>
        <taxon>Pentapetalae</taxon>
        <taxon>rosids</taxon>
        <taxon>fabids</taxon>
        <taxon>Fabales</taxon>
        <taxon>Fabaceae</taxon>
        <taxon>Papilionoideae</taxon>
        <taxon>50 kb inversion clade</taxon>
        <taxon>genistoids sensu lato</taxon>
        <taxon>core genistoids</taxon>
        <taxon>Crotalarieae</taxon>
        <taxon>Crotalaria</taxon>
    </lineage>
</organism>
<dbReference type="AlphaFoldDB" id="A0AAN9E1J3"/>
<dbReference type="EMBL" id="JAYWIO010000008">
    <property type="protein sequence ID" value="KAK7243537.1"/>
    <property type="molecule type" value="Genomic_DNA"/>
</dbReference>
<evidence type="ECO:0000256" key="1">
    <source>
        <dbReference type="SAM" id="MobiDB-lite"/>
    </source>
</evidence>
<dbReference type="Proteomes" id="UP001372338">
    <property type="component" value="Unassembled WGS sequence"/>
</dbReference>
<feature type="region of interest" description="Disordered" evidence="1">
    <location>
        <begin position="162"/>
        <end position="196"/>
    </location>
</feature>
<name>A0AAN9E1J3_CROPI</name>
<accession>A0AAN9E1J3</accession>
<protein>
    <submittedName>
        <fullName evidence="2">Uncharacterized protein</fullName>
    </submittedName>
</protein>
<sequence length="258" mass="29513">MARKKGRPPKSPSPHPSPTPNTIPKNLDLLNLDDEDMEDIEDLSPKKAGSILKKLDELRAKIKGKAIVEEEGEGMDKDLITLNTTTQNTSTQNLDPTTIGEKPRRASIWDSFDITKLRNAGEKLNFVEPTIKEGIEEGKIPEANIEIATEAVKEALKDKCVEEEEEVSVVKETQPERMDKEQEGQNEKDKKEEQWTPFWSLEDDGYAMFRIMRNQKRLKVGLGELNNRKYRDIDRKESQAREKLDIVQELLQNDGERS</sequence>
<comment type="caution">
    <text evidence="2">The sequence shown here is derived from an EMBL/GenBank/DDBJ whole genome shotgun (WGS) entry which is preliminary data.</text>
</comment>
<evidence type="ECO:0000313" key="3">
    <source>
        <dbReference type="Proteomes" id="UP001372338"/>
    </source>
</evidence>
<proteinExistence type="predicted"/>
<feature type="compositionally biased region" description="Basic and acidic residues" evidence="1">
    <location>
        <begin position="173"/>
        <end position="194"/>
    </location>
</feature>
<feature type="region of interest" description="Disordered" evidence="1">
    <location>
        <begin position="83"/>
        <end position="102"/>
    </location>
</feature>
<feature type="compositionally biased region" description="Pro residues" evidence="1">
    <location>
        <begin position="9"/>
        <end position="21"/>
    </location>
</feature>
<feature type="region of interest" description="Disordered" evidence="1">
    <location>
        <begin position="1"/>
        <end position="27"/>
    </location>
</feature>
<keyword evidence="3" id="KW-1185">Reference proteome</keyword>
<feature type="compositionally biased region" description="Low complexity" evidence="1">
    <location>
        <begin position="83"/>
        <end position="94"/>
    </location>
</feature>
<evidence type="ECO:0000313" key="2">
    <source>
        <dbReference type="EMBL" id="KAK7243537.1"/>
    </source>
</evidence>
<reference evidence="2 3" key="1">
    <citation type="submission" date="2024-01" db="EMBL/GenBank/DDBJ databases">
        <title>The genomes of 5 underutilized Papilionoideae crops provide insights into root nodulation and disease resistanc.</title>
        <authorList>
            <person name="Yuan L."/>
        </authorList>
    </citation>
    <scope>NUCLEOTIDE SEQUENCE [LARGE SCALE GENOMIC DNA]</scope>
    <source>
        <strain evidence="2">ZHUSHIDOU_FW_LH</strain>
        <tissue evidence="2">Leaf</tissue>
    </source>
</reference>